<reference evidence="1 2" key="1">
    <citation type="submission" date="2018-03" db="EMBL/GenBank/DDBJ databases">
        <title>Genomes of Pezizomycetes fungi and the evolution of truffles.</title>
        <authorList>
            <person name="Murat C."/>
            <person name="Payen T."/>
            <person name="Noel B."/>
            <person name="Kuo A."/>
            <person name="Martin F.M."/>
        </authorList>
    </citation>
    <scope>NUCLEOTIDE SEQUENCE [LARGE SCALE GENOMIC DNA]</scope>
    <source>
        <strain evidence="1">091103-1</strain>
    </source>
</reference>
<dbReference type="InterPro" id="IPR036291">
    <property type="entry name" value="NAD(P)-bd_dom_sf"/>
</dbReference>
<dbReference type="Proteomes" id="UP000246991">
    <property type="component" value="Unassembled WGS sequence"/>
</dbReference>
<evidence type="ECO:0000313" key="2">
    <source>
        <dbReference type="Proteomes" id="UP000246991"/>
    </source>
</evidence>
<keyword evidence="2" id="KW-1185">Reference proteome</keyword>
<dbReference type="AlphaFoldDB" id="A0A317SNJ3"/>
<sequence length="144" mass="15355">MYTCKYPGGGTGATPNLLATAHPDYEVTVLARDQAKAAAVARKCPHFPTLIGDLDSTALMESARAASDMVLRFANANHIPAANAITHNLRGSYFVDPSTLGKLQGRVYGGIEDVAEITSFPGEERIHRDVDGAVIEEDGENVLE</sequence>
<dbReference type="EMBL" id="PYWC01000048">
    <property type="protein sequence ID" value="PWW75270.1"/>
    <property type="molecule type" value="Genomic_DNA"/>
</dbReference>
<dbReference type="SUPFAM" id="SSF51735">
    <property type="entry name" value="NAD(P)-binding Rossmann-fold domains"/>
    <property type="match status" value="1"/>
</dbReference>
<name>A0A317SNJ3_9PEZI</name>
<comment type="caution">
    <text evidence="1">The sequence shown here is derived from an EMBL/GenBank/DDBJ whole genome shotgun (WGS) entry which is preliminary data.</text>
</comment>
<gene>
    <name evidence="1" type="ORF">C7212DRAFT_364231</name>
</gene>
<dbReference type="OrthoDB" id="2130169at2759"/>
<protein>
    <recommendedName>
        <fullName evidence="3">NmrA-like domain-containing protein</fullName>
    </recommendedName>
</protein>
<proteinExistence type="predicted"/>
<accession>A0A317SNJ3</accession>
<dbReference type="Gene3D" id="3.40.50.720">
    <property type="entry name" value="NAD(P)-binding Rossmann-like Domain"/>
    <property type="match status" value="1"/>
</dbReference>
<dbReference type="STRING" id="42249.A0A317SNJ3"/>
<evidence type="ECO:0008006" key="3">
    <source>
        <dbReference type="Google" id="ProtNLM"/>
    </source>
</evidence>
<organism evidence="1 2">
    <name type="scientific">Tuber magnatum</name>
    <name type="common">white Piedmont truffle</name>
    <dbReference type="NCBI Taxonomy" id="42249"/>
    <lineage>
        <taxon>Eukaryota</taxon>
        <taxon>Fungi</taxon>
        <taxon>Dikarya</taxon>
        <taxon>Ascomycota</taxon>
        <taxon>Pezizomycotina</taxon>
        <taxon>Pezizomycetes</taxon>
        <taxon>Pezizales</taxon>
        <taxon>Tuberaceae</taxon>
        <taxon>Tuber</taxon>
    </lineage>
</organism>
<evidence type="ECO:0000313" key="1">
    <source>
        <dbReference type="EMBL" id="PWW75270.1"/>
    </source>
</evidence>